<sequence>MLVLFHRRSGPPLPKPGARGGAHGPALRRSRDPGAGRGGTTGPPVADAGDGPRRRGDAAAEDNRGGQWSIIPGRTAMPSHQPRGVPADGASARPLTGTIGAALACSLLAAALSGCGAAGGDSPEDALRTRLEQLVASFPDDAQVSVATADGGVVTVGQVPESTAWSTIKVPIAVEALREGDGLDELAAQAITESSNDAASTLFDTLGGGYQSSTRVDNLLREGGDTTTLTLPNAALGGDTGFGMTQWSSADQARFASWLACSDDGAARRVYSLMADLVDAQAVGIETVDGGHAKSGWGTNERTGVSTMRQLGIIDTGAGLVAMSVVITGHEYRTVTDEIDVLGDWLPRHEGELPTFRC</sequence>
<gene>
    <name evidence="2" type="ORF">HMPREF0682_0515</name>
</gene>
<keyword evidence="3" id="KW-1185">Reference proteome</keyword>
<evidence type="ECO:0000256" key="1">
    <source>
        <dbReference type="SAM" id="MobiDB-lite"/>
    </source>
</evidence>
<reference evidence="2" key="1">
    <citation type="submission" date="2013-08" db="EMBL/GenBank/DDBJ databases">
        <authorList>
            <person name="Durkin A.S."/>
            <person name="Haft D.R."/>
            <person name="McCorrison J."/>
            <person name="Torralba M."/>
            <person name="Gillis M."/>
            <person name="Haft D.H."/>
            <person name="Methe B."/>
            <person name="Sutton G."/>
            <person name="Nelson K.E."/>
        </authorList>
    </citation>
    <scope>NUCLEOTIDE SEQUENCE [LARGE SCALE GENOMIC DNA]</scope>
    <source>
        <strain evidence="2">F0233</strain>
    </source>
</reference>
<feature type="region of interest" description="Disordered" evidence="1">
    <location>
        <begin position="1"/>
        <end position="89"/>
    </location>
</feature>
<name>U2S165_9ACTN</name>
<evidence type="ECO:0008006" key="4">
    <source>
        <dbReference type="Google" id="ProtNLM"/>
    </source>
</evidence>
<feature type="compositionally biased region" description="Basic and acidic residues" evidence="1">
    <location>
        <begin position="50"/>
        <end position="64"/>
    </location>
</feature>
<evidence type="ECO:0000313" key="3">
    <source>
        <dbReference type="Proteomes" id="UP000017052"/>
    </source>
</evidence>
<feature type="non-terminal residue" evidence="2">
    <location>
        <position position="358"/>
    </location>
</feature>
<organism evidence="2 3">
    <name type="scientific">Propionibacterium acidifaciens F0233</name>
    <dbReference type="NCBI Taxonomy" id="553198"/>
    <lineage>
        <taxon>Bacteria</taxon>
        <taxon>Bacillati</taxon>
        <taxon>Actinomycetota</taxon>
        <taxon>Actinomycetes</taxon>
        <taxon>Propionibacteriales</taxon>
        <taxon>Propionibacteriaceae</taxon>
        <taxon>Propionibacterium</taxon>
    </lineage>
</organism>
<comment type="caution">
    <text evidence="2">The sequence shown here is derived from an EMBL/GenBank/DDBJ whole genome shotgun (WGS) entry which is preliminary data.</text>
</comment>
<dbReference type="Proteomes" id="UP000017052">
    <property type="component" value="Unassembled WGS sequence"/>
</dbReference>
<protein>
    <recommendedName>
        <fullName evidence="4">Serine hydrolase</fullName>
    </recommendedName>
</protein>
<evidence type="ECO:0000313" key="2">
    <source>
        <dbReference type="EMBL" id="ERK59473.1"/>
    </source>
</evidence>
<dbReference type="SUPFAM" id="SSF56601">
    <property type="entry name" value="beta-lactamase/transpeptidase-like"/>
    <property type="match status" value="1"/>
</dbReference>
<dbReference type="Gene3D" id="3.40.710.10">
    <property type="entry name" value="DD-peptidase/beta-lactamase superfamily"/>
    <property type="match status" value="1"/>
</dbReference>
<dbReference type="InterPro" id="IPR012338">
    <property type="entry name" value="Beta-lactam/transpept-like"/>
</dbReference>
<dbReference type="AlphaFoldDB" id="U2S165"/>
<proteinExistence type="predicted"/>
<accession>U2S165</accession>
<dbReference type="EMBL" id="ACVN02000116">
    <property type="protein sequence ID" value="ERK59473.1"/>
    <property type="molecule type" value="Genomic_DNA"/>
</dbReference>